<dbReference type="InterPro" id="IPR036259">
    <property type="entry name" value="MFS_trans_sf"/>
</dbReference>
<keyword evidence="5 8" id="KW-1133">Transmembrane helix</keyword>
<proteinExistence type="predicted"/>
<dbReference type="Proteomes" id="UP000187486">
    <property type="component" value="Unassembled WGS sequence"/>
</dbReference>
<dbReference type="Pfam" id="PF07690">
    <property type="entry name" value="MFS_1"/>
    <property type="match status" value="1"/>
</dbReference>
<feature type="transmembrane region" description="Helical" evidence="8">
    <location>
        <begin position="483"/>
        <end position="502"/>
    </location>
</feature>
<evidence type="ECO:0000259" key="9">
    <source>
        <dbReference type="PROSITE" id="PS50850"/>
    </source>
</evidence>
<dbReference type="PANTHER" id="PTHR42718">
    <property type="entry name" value="MAJOR FACILITATOR SUPERFAMILY MULTIDRUG TRANSPORTER MFSC"/>
    <property type="match status" value="1"/>
</dbReference>
<gene>
    <name evidence="10" type="ORF">BS329_16755</name>
</gene>
<accession>A0A1R0KTY5</accession>
<feature type="transmembrane region" description="Helical" evidence="8">
    <location>
        <begin position="111"/>
        <end position="132"/>
    </location>
</feature>
<evidence type="ECO:0000256" key="8">
    <source>
        <dbReference type="SAM" id="Phobius"/>
    </source>
</evidence>
<keyword evidence="3" id="KW-1003">Cell membrane</keyword>
<feature type="transmembrane region" description="Helical" evidence="8">
    <location>
        <begin position="144"/>
        <end position="164"/>
    </location>
</feature>
<keyword evidence="2" id="KW-0813">Transport</keyword>
<dbReference type="GO" id="GO:0022857">
    <property type="term" value="F:transmembrane transporter activity"/>
    <property type="evidence" value="ECO:0007669"/>
    <property type="project" value="InterPro"/>
</dbReference>
<evidence type="ECO:0000313" key="10">
    <source>
        <dbReference type="EMBL" id="OLZ51438.1"/>
    </source>
</evidence>
<dbReference type="EMBL" id="MQUQ01000008">
    <property type="protein sequence ID" value="OLZ51438.1"/>
    <property type="molecule type" value="Genomic_DNA"/>
</dbReference>
<evidence type="ECO:0000256" key="2">
    <source>
        <dbReference type="ARBA" id="ARBA00022448"/>
    </source>
</evidence>
<dbReference type="Gene3D" id="1.20.1250.20">
    <property type="entry name" value="MFS general substrate transporter like domains"/>
    <property type="match status" value="1"/>
</dbReference>
<dbReference type="PROSITE" id="PS50850">
    <property type="entry name" value="MFS"/>
    <property type="match status" value="1"/>
</dbReference>
<evidence type="ECO:0000256" key="7">
    <source>
        <dbReference type="SAM" id="MobiDB-lite"/>
    </source>
</evidence>
<dbReference type="OrthoDB" id="4172724at2"/>
<evidence type="ECO:0000256" key="4">
    <source>
        <dbReference type="ARBA" id="ARBA00022692"/>
    </source>
</evidence>
<feature type="transmembrane region" description="Helical" evidence="8">
    <location>
        <begin position="170"/>
        <end position="194"/>
    </location>
</feature>
<feature type="transmembrane region" description="Helical" evidence="8">
    <location>
        <begin position="367"/>
        <end position="389"/>
    </location>
</feature>
<dbReference type="InterPro" id="IPR020846">
    <property type="entry name" value="MFS_dom"/>
</dbReference>
<feature type="transmembrane region" description="Helical" evidence="8">
    <location>
        <begin position="410"/>
        <end position="427"/>
    </location>
</feature>
<dbReference type="InterPro" id="IPR011701">
    <property type="entry name" value="MFS"/>
</dbReference>
<evidence type="ECO:0000256" key="5">
    <source>
        <dbReference type="ARBA" id="ARBA00022989"/>
    </source>
</evidence>
<dbReference type="PANTHER" id="PTHR42718:SF47">
    <property type="entry name" value="METHYL VIOLOGEN RESISTANCE PROTEIN SMVA"/>
    <property type="match status" value="1"/>
</dbReference>
<feature type="transmembrane region" description="Helical" evidence="8">
    <location>
        <begin position="18"/>
        <end position="42"/>
    </location>
</feature>
<comment type="subcellular location">
    <subcellularLocation>
        <location evidence="1">Cell membrane</location>
        <topology evidence="1">Multi-pass membrane protein</topology>
    </subcellularLocation>
</comment>
<protein>
    <submittedName>
        <fullName evidence="10">MFS transporter</fullName>
    </submittedName>
</protein>
<feature type="transmembrane region" description="Helical" evidence="8">
    <location>
        <begin position="57"/>
        <end position="74"/>
    </location>
</feature>
<evidence type="ECO:0000256" key="1">
    <source>
        <dbReference type="ARBA" id="ARBA00004651"/>
    </source>
</evidence>
<dbReference type="SUPFAM" id="SSF103473">
    <property type="entry name" value="MFS general substrate transporter"/>
    <property type="match status" value="1"/>
</dbReference>
<feature type="transmembrane region" description="Helical" evidence="8">
    <location>
        <begin position="337"/>
        <end position="355"/>
    </location>
</feature>
<feature type="transmembrane region" description="Helical" evidence="8">
    <location>
        <begin position="206"/>
        <end position="225"/>
    </location>
</feature>
<comment type="caution">
    <text evidence="10">The sequence shown here is derived from an EMBL/GenBank/DDBJ whole genome shotgun (WGS) entry which is preliminary data.</text>
</comment>
<feature type="domain" description="Major facilitator superfamily (MFS) profile" evidence="9">
    <location>
        <begin position="20"/>
        <end position="506"/>
    </location>
</feature>
<reference evidence="10 11" key="1">
    <citation type="submission" date="2016-01" db="EMBL/GenBank/DDBJ databases">
        <title>Amycolatopsis coloradensis genome sequencing and assembly.</title>
        <authorList>
            <person name="Mayilraj S."/>
        </authorList>
    </citation>
    <scope>NUCLEOTIDE SEQUENCE [LARGE SCALE GENOMIC DNA]</scope>
    <source>
        <strain evidence="10 11">DSM 44225</strain>
    </source>
</reference>
<dbReference type="STRING" id="76021.BS329_16755"/>
<evidence type="ECO:0000256" key="6">
    <source>
        <dbReference type="ARBA" id="ARBA00023136"/>
    </source>
</evidence>
<feature type="transmembrane region" description="Helical" evidence="8">
    <location>
        <begin position="309"/>
        <end position="330"/>
    </location>
</feature>
<dbReference type="CDD" id="cd17321">
    <property type="entry name" value="MFS_MMR_MDR_like"/>
    <property type="match status" value="1"/>
</dbReference>
<feature type="transmembrane region" description="Helical" evidence="8">
    <location>
        <begin position="231"/>
        <end position="252"/>
    </location>
</feature>
<organism evidence="10 11">
    <name type="scientific">Amycolatopsis coloradensis</name>
    <dbReference type="NCBI Taxonomy" id="76021"/>
    <lineage>
        <taxon>Bacteria</taxon>
        <taxon>Bacillati</taxon>
        <taxon>Actinomycetota</taxon>
        <taxon>Actinomycetes</taxon>
        <taxon>Pseudonocardiales</taxon>
        <taxon>Pseudonocardiaceae</taxon>
        <taxon>Amycolatopsis</taxon>
    </lineage>
</organism>
<keyword evidence="11" id="KW-1185">Reference proteome</keyword>
<keyword evidence="4 8" id="KW-0812">Transmembrane</keyword>
<name>A0A1R0KTY5_9PSEU</name>
<keyword evidence="6 8" id="KW-0472">Membrane</keyword>
<evidence type="ECO:0000313" key="11">
    <source>
        <dbReference type="Proteomes" id="UP000187486"/>
    </source>
</evidence>
<dbReference type="GO" id="GO:0005886">
    <property type="term" value="C:plasma membrane"/>
    <property type="evidence" value="ECO:0007669"/>
    <property type="project" value="UniProtKB-SubCell"/>
</dbReference>
<evidence type="ECO:0000256" key="3">
    <source>
        <dbReference type="ARBA" id="ARBA00022475"/>
    </source>
</evidence>
<feature type="transmembrane region" description="Helical" evidence="8">
    <location>
        <begin position="86"/>
        <end position="105"/>
    </location>
</feature>
<sequence>MGANAADTAGPSAGRREWIGLVVLALPTLLLSLDFSVIYLAVPDLSVDLGADSTQQLWIADIYGFMMAGFLVTMGTVGDRIGRRKLLLIGAVLFGVASILAAFSTSAGMLIVARALMGISGATLMPSTLALISTMFKNSRQLGVAIAAWMACFMGGMALGPVVGGALLDSFWWGSVFLLGVPVMVVLLAVGPVLLPESRDPDPGKLDLVSVALSLLAVLPFVYGLKELLKAGFAVLPVVSLVLGAVFAVAFVSRQRKLTDPLMDLSLFRDRAFSTALLVGSMIPALQGGTYFLIAQHLQDVEGLSPISAGLWLAPSSAIMIGTILVAPVLARRVRPAYLFCAGLLIAAAGFVVLTRIDGPGQLLELWIGYAIMALGVGFPAGLGTALVLGAAPQEKAGSASAVSEAGNDLGVAMGVAVLGSICTLVYRGEFAGQVPGGLPPSATAAADNLAAAVPVAGQLPSPQGPELLAAARAAFTTGLNTVAIICGALFVALAVLSVVALRHVPATGTEATDTEPADTAAEQSSRQQ</sequence>
<dbReference type="RefSeq" id="WP_076161766.1">
    <property type="nucleotide sequence ID" value="NZ_JBEZVB010000082.1"/>
</dbReference>
<feature type="transmembrane region" description="Helical" evidence="8">
    <location>
        <begin position="273"/>
        <end position="294"/>
    </location>
</feature>
<feature type="region of interest" description="Disordered" evidence="7">
    <location>
        <begin position="510"/>
        <end position="529"/>
    </location>
</feature>
<dbReference type="AlphaFoldDB" id="A0A1R0KTY5"/>